<evidence type="ECO:0000256" key="13">
    <source>
        <dbReference type="ARBA" id="ARBA00022840"/>
    </source>
</evidence>
<evidence type="ECO:0000256" key="18">
    <source>
        <dbReference type="ARBA" id="ARBA00048679"/>
    </source>
</evidence>
<dbReference type="PANTHER" id="PTHR22972:SF7">
    <property type="entry name" value="SERINE_THREONINE-PROTEIN KINASE PINK1, MITOCHONDRIAL"/>
    <property type="match status" value="1"/>
</dbReference>
<dbReference type="InterPro" id="IPR000719">
    <property type="entry name" value="Prot_kinase_dom"/>
</dbReference>
<evidence type="ECO:0000256" key="9">
    <source>
        <dbReference type="ARBA" id="ARBA00022741"/>
    </source>
</evidence>
<keyword evidence="8" id="KW-0479">Metal-binding</keyword>
<feature type="domain" description="Protein kinase" evidence="20">
    <location>
        <begin position="305"/>
        <end position="632"/>
    </location>
</feature>
<dbReference type="PANTHER" id="PTHR22972">
    <property type="entry name" value="SERINE/THREONINE PROTEIN KINASE"/>
    <property type="match status" value="1"/>
</dbReference>
<dbReference type="PROSITE" id="PS00108">
    <property type="entry name" value="PROTEIN_KINASE_ST"/>
    <property type="match status" value="1"/>
</dbReference>
<evidence type="ECO:0000256" key="2">
    <source>
        <dbReference type="ARBA" id="ARBA00004434"/>
    </source>
</evidence>
<evidence type="ECO:0000256" key="1">
    <source>
        <dbReference type="ARBA" id="ARBA00001946"/>
    </source>
</evidence>
<evidence type="ECO:0000256" key="14">
    <source>
        <dbReference type="ARBA" id="ARBA00022842"/>
    </source>
</evidence>
<keyword evidence="12" id="KW-0472">Membrane</keyword>
<feature type="region of interest" description="Disordered" evidence="19">
    <location>
        <begin position="264"/>
        <end position="283"/>
    </location>
</feature>
<comment type="catalytic activity">
    <reaction evidence="17">
        <text>L-threonyl-[protein] + ATP = O-phospho-L-threonyl-[protein] + ADP + H(+)</text>
        <dbReference type="Rhea" id="RHEA:46608"/>
        <dbReference type="Rhea" id="RHEA-COMP:11060"/>
        <dbReference type="Rhea" id="RHEA-COMP:11605"/>
        <dbReference type="ChEBI" id="CHEBI:15378"/>
        <dbReference type="ChEBI" id="CHEBI:30013"/>
        <dbReference type="ChEBI" id="CHEBI:30616"/>
        <dbReference type="ChEBI" id="CHEBI:61977"/>
        <dbReference type="ChEBI" id="CHEBI:456216"/>
        <dbReference type="EC" id="2.7.11.1"/>
    </reaction>
</comment>
<evidence type="ECO:0000256" key="11">
    <source>
        <dbReference type="ARBA" id="ARBA00022787"/>
    </source>
</evidence>
<dbReference type="EMBL" id="GDUN01000098">
    <property type="protein sequence ID" value="JAN95821.1"/>
    <property type="molecule type" value="mRNA"/>
</dbReference>
<comment type="catalytic activity">
    <reaction evidence="18">
        <text>L-seryl-[protein] + ATP = O-phospho-L-seryl-[protein] + ADP + H(+)</text>
        <dbReference type="Rhea" id="RHEA:17989"/>
        <dbReference type="Rhea" id="RHEA-COMP:9863"/>
        <dbReference type="Rhea" id="RHEA-COMP:11604"/>
        <dbReference type="ChEBI" id="CHEBI:15378"/>
        <dbReference type="ChEBI" id="CHEBI:29999"/>
        <dbReference type="ChEBI" id="CHEBI:30616"/>
        <dbReference type="ChEBI" id="CHEBI:83421"/>
        <dbReference type="ChEBI" id="CHEBI:456216"/>
        <dbReference type="EC" id="2.7.11.1"/>
    </reaction>
</comment>
<comment type="cofactor">
    <cofactor evidence="1">
        <name>Mg(2+)</name>
        <dbReference type="ChEBI" id="CHEBI:18420"/>
    </cofactor>
</comment>
<evidence type="ECO:0000256" key="6">
    <source>
        <dbReference type="ARBA" id="ARBA00022527"/>
    </source>
</evidence>
<dbReference type="InterPro" id="IPR008271">
    <property type="entry name" value="Ser/Thr_kinase_AS"/>
</dbReference>
<dbReference type="GO" id="GO:0004674">
    <property type="term" value="F:protein serine/threonine kinase activity"/>
    <property type="evidence" value="ECO:0007669"/>
    <property type="project" value="UniProtKB-KW"/>
</dbReference>
<dbReference type="EC" id="2.7.11.1" evidence="5"/>
<dbReference type="InterPro" id="IPR011009">
    <property type="entry name" value="Kinase-like_dom_sf"/>
</dbReference>
<evidence type="ECO:0000256" key="17">
    <source>
        <dbReference type="ARBA" id="ARBA00047899"/>
    </source>
</evidence>
<keyword evidence="12" id="KW-0999">Mitochondrion inner membrane</keyword>
<organism evidence="21">
    <name type="scientific">Aedes aegypti</name>
    <name type="common">Yellowfever mosquito</name>
    <name type="synonym">Culex aegypti</name>
    <dbReference type="NCBI Taxonomy" id="7159"/>
    <lineage>
        <taxon>Eukaryota</taxon>
        <taxon>Metazoa</taxon>
        <taxon>Ecdysozoa</taxon>
        <taxon>Arthropoda</taxon>
        <taxon>Hexapoda</taxon>
        <taxon>Insecta</taxon>
        <taxon>Pterygota</taxon>
        <taxon>Neoptera</taxon>
        <taxon>Endopterygota</taxon>
        <taxon>Diptera</taxon>
        <taxon>Nematocera</taxon>
        <taxon>Culicoidea</taxon>
        <taxon>Culicidae</taxon>
        <taxon>Culicinae</taxon>
        <taxon>Aedini</taxon>
        <taxon>Aedes</taxon>
        <taxon>Stegomyia</taxon>
    </lineage>
</organism>
<protein>
    <recommendedName>
        <fullName evidence="5">non-specific serine/threonine protein kinase</fullName>
        <ecNumber evidence="5">2.7.11.1</ecNumber>
    </recommendedName>
</protein>
<keyword evidence="15" id="KW-0809">Transit peptide</keyword>
<evidence type="ECO:0000256" key="3">
    <source>
        <dbReference type="ARBA" id="ARBA00004514"/>
    </source>
</evidence>
<evidence type="ECO:0000256" key="19">
    <source>
        <dbReference type="SAM" id="MobiDB-lite"/>
    </source>
</evidence>
<keyword evidence="16" id="KW-0496">Mitochondrion</keyword>
<dbReference type="GO" id="GO:0000422">
    <property type="term" value="P:autophagy of mitochondrion"/>
    <property type="evidence" value="ECO:0007669"/>
    <property type="project" value="TreeGrafter"/>
</dbReference>
<evidence type="ECO:0000313" key="21">
    <source>
        <dbReference type="EMBL" id="JAN95821.1"/>
    </source>
</evidence>
<dbReference type="Gene3D" id="1.10.510.10">
    <property type="entry name" value="Transferase(Phosphotransferase) domain 1"/>
    <property type="match status" value="1"/>
</dbReference>
<dbReference type="InterPro" id="IPR051511">
    <property type="entry name" value="MitoQC_Scaffold_Kinases"/>
</dbReference>
<keyword evidence="10 21" id="KW-0418">Kinase</keyword>
<accession>A0A0N8ES94</accession>
<proteinExistence type="evidence at transcript level"/>
<name>A0A0N8ES94_AEDAE</name>
<evidence type="ECO:0000256" key="8">
    <source>
        <dbReference type="ARBA" id="ARBA00022723"/>
    </source>
</evidence>
<dbReference type="PROSITE" id="PS50011">
    <property type="entry name" value="PROTEIN_KINASE_DOM"/>
    <property type="match status" value="1"/>
</dbReference>
<dbReference type="AlphaFoldDB" id="A0A0N8ES94"/>
<comment type="subcellular location">
    <subcellularLocation>
        <location evidence="3">Cytoplasm</location>
        <location evidence="3">Cytosol</location>
    </subcellularLocation>
    <subcellularLocation>
        <location evidence="2">Mitochondrion inner membrane</location>
        <topology evidence="2">Single-pass membrane protein</topology>
    </subcellularLocation>
    <subcellularLocation>
        <location evidence="4">Mitochondrion outer membrane</location>
        <topology evidence="4">Single-pass membrane protein</topology>
    </subcellularLocation>
</comment>
<keyword evidence="9" id="KW-0547">Nucleotide-binding</keyword>
<evidence type="ECO:0000256" key="12">
    <source>
        <dbReference type="ARBA" id="ARBA00022792"/>
    </source>
</evidence>
<dbReference type="GO" id="GO:0046872">
    <property type="term" value="F:metal ion binding"/>
    <property type="evidence" value="ECO:0007669"/>
    <property type="project" value="UniProtKB-KW"/>
</dbReference>
<reference evidence="21" key="1">
    <citation type="journal article" date="2016" name="PLoS ONE">
        <title>A Deep Insight into the Sialome of Male and Female Aedes aegypti Mosquitoes.</title>
        <authorList>
            <person name="Ribeiro J.M."/>
            <person name="Martin-Martin I."/>
            <person name="Arca B."/>
            <person name="Calvo E."/>
        </authorList>
    </citation>
    <scope>NUCLEOTIDE SEQUENCE</scope>
    <source>
        <strain evidence="21">Liverpool</strain>
        <tissue evidence="21">Salivary glands</tissue>
    </source>
</reference>
<dbReference type="GO" id="GO:0005741">
    <property type="term" value="C:mitochondrial outer membrane"/>
    <property type="evidence" value="ECO:0007669"/>
    <property type="project" value="UniProtKB-SubCell"/>
</dbReference>
<dbReference type="Pfam" id="PF00069">
    <property type="entry name" value="Pkinase"/>
    <property type="match status" value="1"/>
</dbReference>
<dbReference type="GO" id="GO:0005524">
    <property type="term" value="F:ATP binding"/>
    <property type="evidence" value="ECO:0007669"/>
    <property type="project" value="UniProtKB-KW"/>
</dbReference>
<dbReference type="GO" id="GO:0090141">
    <property type="term" value="P:positive regulation of mitochondrial fission"/>
    <property type="evidence" value="ECO:0007669"/>
    <property type="project" value="TreeGrafter"/>
</dbReference>
<keyword evidence="13" id="KW-0067">ATP-binding</keyword>
<keyword evidence="6" id="KW-0723">Serine/threonine-protein kinase</keyword>
<dbReference type="SMART" id="SM00220">
    <property type="entry name" value="S_TKc"/>
    <property type="match status" value="1"/>
</dbReference>
<dbReference type="GO" id="GO:0042981">
    <property type="term" value="P:regulation of apoptotic process"/>
    <property type="evidence" value="ECO:0007669"/>
    <property type="project" value="TreeGrafter"/>
</dbReference>
<dbReference type="SUPFAM" id="SSF56112">
    <property type="entry name" value="Protein kinase-like (PK-like)"/>
    <property type="match status" value="1"/>
</dbReference>
<evidence type="ECO:0000256" key="10">
    <source>
        <dbReference type="ARBA" id="ARBA00022777"/>
    </source>
</evidence>
<evidence type="ECO:0000256" key="4">
    <source>
        <dbReference type="ARBA" id="ARBA00004572"/>
    </source>
</evidence>
<dbReference type="VEuPathDB" id="VectorBase:AAEL011594"/>
<dbReference type="GO" id="GO:0005743">
    <property type="term" value="C:mitochondrial inner membrane"/>
    <property type="evidence" value="ECO:0007669"/>
    <property type="project" value="UniProtKB-SubCell"/>
</dbReference>
<evidence type="ECO:0000256" key="5">
    <source>
        <dbReference type="ARBA" id="ARBA00012513"/>
    </source>
</evidence>
<evidence type="ECO:0000259" key="20">
    <source>
        <dbReference type="PROSITE" id="PS50011"/>
    </source>
</evidence>
<sequence>MSFRLLTTRIYKHGRLLVQSYFKRDIHVNILDNGRNRGIPSELKAGGALKRPELLNQNHLRTNSFLRFGSQARRLFVDNVLNRVTNPISAELRQQAAKRLMFGDSTPFFALVGVSLASGDGMLTKDDELEAVCWEIRNAVSKFQTKAGEQDIEKRLDEELGLNTLNIGPPLAKGCSAVVYAAALKEETESANSVPCEPAEHIDLSAETEQLLSPTQNMGRFIHNFGGSVDNLLGSGIRESPRYNTAVPLQRNLQDIAIDGLRQAVGQDNEPNVETQRNREKKRGRVRFDSESMASRRSRLLSDAVDEFLYVQSGDSDIVATLHEYNMDATMEEYPLALKMMFNYDIQSNAMAILKAMYKETVPAKRRNATEVDSWEKSLIERTAFLPPHPNVVEMYGVFCDQIPDLHMSSSLYPMALPPRINPHGYGRNMSLFLLMKRYNCSLHDYLSQTSSLDLRTRILLFAQLLEAAAHMNRYGVAHRDLKSDNILIEIRPNMPPNLVLSDFGCCIADKSYGLQVPYSSGEIDKGGNTALMAPEIINKQPGTFSVLNYAKSDLWACGAIAYEIFGSHNPFYGGKSDPSTLKNVNYRDNQLPPMNENVPHVVQKLVENMLRRNPNERLGPDVAANVMQLFLWSPSSWMKTGFTPSSNEILQWLLSLTTKILCEGRLQPDNETMGRRTYTEYLLISSFLARARIRRIKRALDWIHAVQ</sequence>
<evidence type="ECO:0000256" key="16">
    <source>
        <dbReference type="ARBA" id="ARBA00023128"/>
    </source>
</evidence>
<keyword evidence="11" id="KW-1000">Mitochondrion outer membrane</keyword>
<evidence type="ECO:0000256" key="7">
    <source>
        <dbReference type="ARBA" id="ARBA00022679"/>
    </source>
</evidence>
<keyword evidence="7" id="KW-0808">Transferase</keyword>
<evidence type="ECO:0000256" key="15">
    <source>
        <dbReference type="ARBA" id="ARBA00022946"/>
    </source>
</evidence>
<dbReference type="GO" id="GO:0005829">
    <property type="term" value="C:cytosol"/>
    <property type="evidence" value="ECO:0007669"/>
    <property type="project" value="UniProtKB-SubCell"/>
</dbReference>
<keyword evidence="14" id="KW-0460">Magnesium</keyword>